<evidence type="ECO:0000256" key="1">
    <source>
        <dbReference type="ARBA" id="ARBA00004123"/>
    </source>
</evidence>
<feature type="compositionally biased region" description="Acidic residues" evidence="14">
    <location>
        <begin position="112"/>
        <end position="122"/>
    </location>
</feature>
<evidence type="ECO:0000256" key="6">
    <source>
        <dbReference type="ARBA" id="ARBA00022454"/>
    </source>
</evidence>
<evidence type="ECO:0000256" key="8">
    <source>
        <dbReference type="ARBA" id="ARBA00022895"/>
    </source>
</evidence>
<keyword evidence="6" id="KW-0158">Chromosome</keyword>
<evidence type="ECO:0000256" key="14">
    <source>
        <dbReference type="SAM" id="MobiDB-lite"/>
    </source>
</evidence>
<protein>
    <recommendedName>
        <fullName evidence="5">EKC/KEOPS complex subunit GON7</fullName>
    </recommendedName>
</protein>
<dbReference type="EMBL" id="ML976978">
    <property type="protein sequence ID" value="KAF1962924.1"/>
    <property type="molecule type" value="Genomic_DNA"/>
</dbReference>
<dbReference type="AlphaFoldDB" id="A0A6A5UDZ1"/>
<evidence type="ECO:0000256" key="5">
    <source>
        <dbReference type="ARBA" id="ARBA00019746"/>
    </source>
</evidence>
<keyword evidence="12" id="KW-0539">Nucleus</keyword>
<feature type="compositionally biased region" description="Low complexity" evidence="14">
    <location>
        <begin position="1"/>
        <end position="32"/>
    </location>
</feature>
<dbReference type="Proteomes" id="UP000800035">
    <property type="component" value="Unassembled WGS sequence"/>
</dbReference>
<accession>A0A6A5UDZ1</accession>
<dbReference type="OrthoDB" id="2288868at2759"/>
<evidence type="ECO:0000256" key="9">
    <source>
        <dbReference type="ARBA" id="ARBA00023015"/>
    </source>
</evidence>
<name>A0A6A5UDZ1_9PLEO</name>
<dbReference type="InterPro" id="IPR014849">
    <property type="entry name" value="EKC/KEOPS_Gon7"/>
</dbReference>
<keyword evidence="11" id="KW-0804">Transcription</keyword>
<evidence type="ECO:0000256" key="10">
    <source>
        <dbReference type="ARBA" id="ARBA00023159"/>
    </source>
</evidence>
<keyword evidence="9" id="KW-0805">Transcription regulation</keyword>
<comment type="similarity">
    <text evidence="3">Belongs to the GON7 family.</text>
</comment>
<keyword evidence="10" id="KW-0010">Activator</keyword>
<sequence length="122" mass="12629">MPSTAPSLTATYTSTSLSPTTTSTTTSTATTTEQFTHPLPSLTPPSAVTTDQRTASLRALQTAIKSLQAETNVFLTRKMAEEKAGAGAGSGKGMEGLNEEEEVGELERNYGEEGDAEEVGGG</sequence>
<dbReference type="Pfam" id="PF08738">
    <property type="entry name" value="Gon7"/>
    <property type="match status" value="1"/>
</dbReference>
<keyword evidence="8" id="KW-0779">Telomere</keyword>
<evidence type="ECO:0000256" key="3">
    <source>
        <dbReference type="ARBA" id="ARBA00008529"/>
    </source>
</evidence>
<evidence type="ECO:0000256" key="12">
    <source>
        <dbReference type="ARBA" id="ARBA00023242"/>
    </source>
</evidence>
<comment type="subunit">
    <text evidence="4">Component of the EKC/KEOPS complex composed of at least BUD32, CGI121, GON7, KAE1 and PCC1; the whole complex dimerizes.</text>
</comment>
<comment type="subcellular location">
    <subcellularLocation>
        <location evidence="2">Chromosome</location>
        <location evidence="2">Telomere</location>
    </subcellularLocation>
    <subcellularLocation>
        <location evidence="1">Nucleus</location>
    </subcellularLocation>
</comment>
<keyword evidence="7" id="KW-0819">tRNA processing</keyword>
<proteinExistence type="inferred from homology"/>
<feature type="region of interest" description="Disordered" evidence="14">
    <location>
        <begin position="84"/>
        <end position="122"/>
    </location>
</feature>
<evidence type="ECO:0000313" key="15">
    <source>
        <dbReference type="EMBL" id="KAF1962924.1"/>
    </source>
</evidence>
<gene>
    <name evidence="15" type="ORF">CC80DRAFT_542079</name>
</gene>
<evidence type="ECO:0000256" key="11">
    <source>
        <dbReference type="ARBA" id="ARBA00023163"/>
    </source>
</evidence>
<evidence type="ECO:0000256" key="4">
    <source>
        <dbReference type="ARBA" id="ARBA00011534"/>
    </source>
</evidence>
<dbReference type="GO" id="GO:0005634">
    <property type="term" value="C:nucleus"/>
    <property type="evidence" value="ECO:0007669"/>
    <property type="project" value="UniProtKB-SubCell"/>
</dbReference>
<comment type="function">
    <text evidence="13">Component of the EKC/KEOPS complex that is required for the formation of a threonylcarbamoyl group on adenosine at position 37 (t(6)A37) in tRNAs that read codons beginning with adenine. The complex is probably involved in the transfer of the threonylcarbamoyl moiety of threonylcarbamoyl-AMP (TC-AMP) to the N6 group of A37. GON7 likely plays a supporting role to the catalytic subunit KAE1 in the complex. The EKC/KEOPS complex also promotes both telomere uncapping and telomere elongation. The complex is required for efficient recruitment of transcriptional coactivators.</text>
</comment>
<keyword evidence="16" id="KW-1185">Reference proteome</keyword>
<evidence type="ECO:0000256" key="2">
    <source>
        <dbReference type="ARBA" id="ARBA00004574"/>
    </source>
</evidence>
<evidence type="ECO:0000256" key="13">
    <source>
        <dbReference type="ARBA" id="ARBA00025393"/>
    </source>
</evidence>
<evidence type="ECO:0000256" key="7">
    <source>
        <dbReference type="ARBA" id="ARBA00022694"/>
    </source>
</evidence>
<dbReference type="GO" id="GO:0008033">
    <property type="term" value="P:tRNA processing"/>
    <property type="evidence" value="ECO:0007669"/>
    <property type="project" value="UniProtKB-KW"/>
</dbReference>
<reference evidence="15" key="1">
    <citation type="journal article" date="2020" name="Stud. Mycol.">
        <title>101 Dothideomycetes genomes: a test case for predicting lifestyles and emergence of pathogens.</title>
        <authorList>
            <person name="Haridas S."/>
            <person name="Albert R."/>
            <person name="Binder M."/>
            <person name="Bloem J."/>
            <person name="Labutti K."/>
            <person name="Salamov A."/>
            <person name="Andreopoulos B."/>
            <person name="Baker S."/>
            <person name="Barry K."/>
            <person name="Bills G."/>
            <person name="Bluhm B."/>
            <person name="Cannon C."/>
            <person name="Castanera R."/>
            <person name="Culley D."/>
            <person name="Daum C."/>
            <person name="Ezra D."/>
            <person name="Gonzalez J."/>
            <person name="Henrissat B."/>
            <person name="Kuo A."/>
            <person name="Liang C."/>
            <person name="Lipzen A."/>
            <person name="Lutzoni F."/>
            <person name="Magnuson J."/>
            <person name="Mondo S."/>
            <person name="Nolan M."/>
            <person name="Ohm R."/>
            <person name="Pangilinan J."/>
            <person name="Park H.-J."/>
            <person name="Ramirez L."/>
            <person name="Alfaro M."/>
            <person name="Sun H."/>
            <person name="Tritt A."/>
            <person name="Yoshinaga Y."/>
            <person name="Zwiers L.-H."/>
            <person name="Turgeon B."/>
            <person name="Goodwin S."/>
            <person name="Spatafora J."/>
            <person name="Crous P."/>
            <person name="Grigoriev I."/>
        </authorList>
    </citation>
    <scope>NUCLEOTIDE SEQUENCE</scope>
    <source>
        <strain evidence="15">CBS 675.92</strain>
    </source>
</reference>
<evidence type="ECO:0000313" key="16">
    <source>
        <dbReference type="Proteomes" id="UP000800035"/>
    </source>
</evidence>
<dbReference type="GO" id="GO:0000781">
    <property type="term" value="C:chromosome, telomeric region"/>
    <property type="evidence" value="ECO:0007669"/>
    <property type="project" value="UniProtKB-SubCell"/>
</dbReference>
<organism evidence="15 16">
    <name type="scientific">Byssothecium circinans</name>
    <dbReference type="NCBI Taxonomy" id="147558"/>
    <lineage>
        <taxon>Eukaryota</taxon>
        <taxon>Fungi</taxon>
        <taxon>Dikarya</taxon>
        <taxon>Ascomycota</taxon>
        <taxon>Pezizomycotina</taxon>
        <taxon>Dothideomycetes</taxon>
        <taxon>Pleosporomycetidae</taxon>
        <taxon>Pleosporales</taxon>
        <taxon>Massarineae</taxon>
        <taxon>Massarinaceae</taxon>
        <taxon>Byssothecium</taxon>
    </lineage>
</organism>
<feature type="region of interest" description="Disordered" evidence="14">
    <location>
        <begin position="1"/>
        <end position="51"/>
    </location>
</feature>